<evidence type="ECO:0000313" key="2">
    <source>
        <dbReference type="Proteomes" id="UP000077266"/>
    </source>
</evidence>
<name>A0A165BF37_EXIGL</name>
<sequence length="175" mass="18917">MRWRVSRSMIPLVASSFANCYEIRWVSNANELNGLGYACAMEEARCVVGSKTQGNMTGRPTCMISRSPTYFRSVTRISLMMFLRSASRAEGGTEVIESARGRPAPPGDSRADGGVGGMSCMKTCCGRRSTSAVTVRTTCGRERCVSLRTCASDGGGAEQRCGRKRRHTVLQQLAG</sequence>
<keyword evidence="2" id="KW-1185">Reference proteome</keyword>
<protein>
    <submittedName>
        <fullName evidence="1">Uncharacterized protein</fullName>
    </submittedName>
</protein>
<dbReference type="AlphaFoldDB" id="A0A165BF37"/>
<reference evidence="1 2" key="1">
    <citation type="journal article" date="2016" name="Mol. Biol. Evol.">
        <title>Comparative Genomics of Early-Diverging Mushroom-Forming Fungi Provides Insights into the Origins of Lignocellulose Decay Capabilities.</title>
        <authorList>
            <person name="Nagy L.G."/>
            <person name="Riley R."/>
            <person name="Tritt A."/>
            <person name="Adam C."/>
            <person name="Daum C."/>
            <person name="Floudas D."/>
            <person name="Sun H."/>
            <person name="Yadav J.S."/>
            <person name="Pangilinan J."/>
            <person name="Larsson K.H."/>
            <person name="Matsuura K."/>
            <person name="Barry K."/>
            <person name="Labutti K."/>
            <person name="Kuo R."/>
            <person name="Ohm R.A."/>
            <person name="Bhattacharya S.S."/>
            <person name="Shirouzu T."/>
            <person name="Yoshinaga Y."/>
            <person name="Martin F.M."/>
            <person name="Grigoriev I.V."/>
            <person name="Hibbett D.S."/>
        </authorList>
    </citation>
    <scope>NUCLEOTIDE SEQUENCE [LARGE SCALE GENOMIC DNA]</scope>
    <source>
        <strain evidence="1 2">HHB12029</strain>
    </source>
</reference>
<dbReference type="EMBL" id="KV426475">
    <property type="protein sequence ID" value="KZV80503.1"/>
    <property type="molecule type" value="Genomic_DNA"/>
</dbReference>
<gene>
    <name evidence="1" type="ORF">EXIGLDRAFT_412826</name>
</gene>
<accession>A0A165BF37</accession>
<proteinExistence type="predicted"/>
<evidence type="ECO:0000313" key="1">
    <source>
        <dbReference type="EMBL" id="KZV80503.1"/>
    </source>
</evidence>
<dbReference type="Proteomes" id="UP000077266">
    <property type="component" value="Unassembled WGS sequence"/>
</dbReference>
<organism evidence="1 2">
    <name type="scientific">Exidia glandulosa HHB12029</name>
    <dbReference type="NCBI Taxonomy" id="1314781"/>
    <lineage>
        <taxon>Eukaryota</taxon>
        <taxon>Fungi</taxon>
        <taxon>Dikarya</taxon>
        <taxon>Basidiomycota</taxon>
        <taxon>Agaricomycotina</taxon>
        <taxon>Agaricomycetes</taxon>
        <taxon>Auriculariales</taxon>
        <taxon>Exidiaceae</taxon>
        <taxon>Exidia</taxon>
    </lineage>
</organism>
<dbReference type="InParanoid" id="A0A165BF37"/>